<dbReference type="Gene3D" id="3.40.605.10">
    <property type="entry name" value="Aldehyde Dehydrogenase, Chain A, domain 1"/>
    <property type="match status" value="1"/>
</dbReference>
<dbReference type="InterPro" id="IPR050740">
    <property type="entry name" value="Aldehyde_DH_Superfamily"/>
</dbReference>
<dbReference type="CDD" id="cd07095">
    <property type="entry name" value="ALDH_SGSD_AstD"/>
    <property type="match status" value="1"/>
</dbReference>
<dbReference type="RefSeq" id="WP_166257097.1">
    <property type="nucleotide sequence ID" value="NZ_JAAMOW010000005.1"/>
</dbReference>
<dbReference type="InterPro" id="IPR029510">
    <property type="entry name" value="Ald_DH_CS_GLU"/>
</dbReference>
<feature type="binding site" evidence="4">
    <location>
        <begin position="222"/>
        <end position="227"/>
    </location>
    <ligand>
        <name>NAD(+)</name>
        <dbReference type="ChEBI" id="CHEBI:57540"/>
    </ligand>
</feature>
<gene>
    <name evidence="4 7" type="primary">astD</name>
    <name evidence="7" type="ORF">G7Y85_11920</name>
</gene>
<dbReference type="NCBIfam" id="TIGR03240">
    <property type="entry name" value="arg_catab_astD"/>
    <property type="match status" value="1"/>
</dbReference>
<dbReference type="NCBIfam" id="NF006992">
    <property type="entry name" value="PRK09457.1"/>
    <property type="match status" value="1"/>
</dbReference>
<protein>
    <recommendedName>
        <fullName evidence="4">N-succinylglutamate 5-semialdehyde dehydrogenase</fullName>
        <ecNumber evidence="4">1.2.1.71</ecNumber>
    </recommendedName>
    <alternativeName>
        <fullName evidence="4">Succinylglutamic semialdehyde dehydrogenase</fullName>
        <shortName evidence="4">SGSD</shortName>
    </alternativeName>
</protein>
<keyword evidence="2 4" id="KW-0560">Oxidoreductase</keyword>
<dbReference type="InterPro" id="IPR016160">
    <property type="entry name" value="Ald_DH_CS_CYS"/>
</dbReference>
<dbReference type="HAMAP" id="MF_01174">
    <property type="entry name" value="Aldedh_AstD"/>
    <property type="match status" value="1"/>
</dbReference>
<keyword evidence="8" id="KW-1185">Reference proteome</keyword>
<dbReference type="AlphaFoldDB" id="A0A6M2BU11"/>
<dbReference type="EC" id="1.2.1.71" evidence="4"/>
<evidence type="ECO:0000313" key="7">
    <source>
        <dbReference type="EMBL" id="NGY05479.1"/>
    </source>
</evidence>
<dbReference type="Pfam" id="PF00171">
    <property type="entry name" value="Aldedh"/>
    <property type="match status" value="1"/>
</dbReference>
<comment type="function">
    <text evidence="4">Catalyzes the NAD-dependent reduction of succinylglutamate semialdehyde into succinylglutamate.</text>
</comment>
<dbReference type="GO" id="GO:0043824">
    <property type="term" value="F:succinylglutamate-semialdehyde dehydrogenase activity"/>
    <property type="evidence" value="ECO:0007669"/>
    <property type="project" value="UniProtKB-EC"/>
</dbReference>
<dbReference type="GO" id="GO:0019544">
    <property type="term" value="P:L-arginine catabolic process to L-glutamate"/>
    <property type="evidence" value="ECO:0007669"/>
    <property type="project" value="UniProtKB-UniRule"/>
</dbReference>
<evidence type="ECO:0000259" key="6">
    <source>
        <dbReference type="Pfam" id="PF00171"/>
    </source>
</evidence>
<evidence type="ECO:0000256" key="1">
    <source>
        <dbReference type="ARBA" id="ARBA00022503"/>
    </source>
</evidence>
<comment type="catalytic activity">
    <reaction evidence="4">
        <text>N-succinyl-L-glutamate 5-semialdehyde + NAD(+) + H2O = N-succinyl-L-glutamate + NADH + 2 H(+)</text>
        <dbReference type="Rhea" id="RHEA:10812"/>
        <dbReference type="ChEBI" id="CHEBI:15377"/>
        <dbReference type="ChEBI" id="CHEBI:15378"/>
        <dbReference type="ChEBI" id="CHEBI:57540"/>
        <dbReference type="ChEBI" id="CHEBI:57945"/>
        <dbReference type="ChEBI" id="CHEBI:58520"/>
        <dbReference type="ChEBI" id="CHEBI:58763"/>
        <dbReference type="EC" id="1.2.1.71"/>
    </reaction>
</comment>
<dbReference type="Proteomes" id="UP000472676">
    <property type="component" value="Unassembled WGS sequence"/>
</dbReference>
<organism evidence="7 8">
    <name type="scientific">Solimonas terrae</name>
    <dbReference type="NCBI Taxonomy" id="1396819"/>
    <lineage>
        <taxon>Bacteria</taxon>
        <taxon>Pseudomonadati</taxon>
        <taxon>Pseudomonadota</taxon>
        <taxon>Gammaproteobacteria</taxon>
        <taxon>Nevskiales</taxon>
        <taxon>Nevskiaceae</taxon>
        <taxon>Solimonas</taxon>
    </lineage>
</organism>
<dbReference type="GO" id="GO:0019545">
    <property type="term" value="P:L-arginine catabolic process to succinate"/>
    <property type="evidence" value="ECO:0007669"/>
    <property type="project" value="UniProtKB-UniRule"/>
</dbReference>
<dbReference type="InterPro" id="IPR015590">
    <property type="entry name" value="Aldehyde_DH_dom"/>
</dbReference>
<reference evidence="7 8" key="1">
    <citation type="journal article" date="2014" name="Int. J. Syst. Evol. Microbiol.">
        <title>Solimonas terrae sp. nov., isolated from soil.</title>
        <authorList>
            <person name="Kim S.J."/>
            <person name="Moon J.Y."/>
            <person name="Weon H.Y."/>
            <person name="Ahn J.H."/>
            <person name="Chen W.M."/>
            <person name="Kwon S.W."/>
        </authorList>
    </citation>
    <scope>NUCLEOTIDE SEQUENCE [LARGE SCALE GENOMIC DNA]</scope>
    <source>
        <strain evidence="7 8">KIS83-12</strain>
    </source>
</reference>
<dbReference type="InterPro" id="IPR016163">
    <property type="entry name" value="Ald_DH_C"/>
</dbReference>
<name>A0A6M2BU11_9GAMM</name>
<keyword evidence="3 4" id="KW-0520">NAD</keyword>
<dbReference type="SUPFAM" id="SSF53720">
    <property type="entry name" value="ALDH-like"/>
    <property type="match status" value="1"/>
</dbReference>
<dbReference type="PANTHER" id="PTHR43353">
    <property type="entry name" value="SUCCINATE-SEMIALDEHYDE DEHYDROGENASE, MITOCHONDRIAL"/>
    <property type="match status" value="1"/>
</dbReference>
<dbReference type="InterPro" id="IPR017649">
    <property type="entry name" value="SuccinylGlu_semiald_DH_AstD"/>
</dbReference>
<keyword evidence="1 4" id="KW-0056">Arginine metabolism</keyword>
<feature type="domain" description="Aldehyde dehydrogenase" evidence="6">
    <location>
        <begin position="14"/>
        <end position="461"/>
    </location>
</feature>
<dbReference type="FunFam" id="3.40.605.10:FF:000010">
    <property type="entry name" value="N-succinylglutamate 5-semialdehyde dehydrogenase"/>
    <property type="match status" value="1"/>
</dbReference>
<comment type="similarity">
    <text evidence="4">Belongs to the aldehyde dehydrogenase family. AstD subfamily.</text>
</comment>
<evidence type="ECO:0000256" key="2">
    <source>
        <dbReference type="ARBA" id="ARBA00023002"/>
    </source>
</evidence>
<proteinExistence type="inferred from homology"/>
<accession>A0A6M2BU11</accession>
<feature type="active site" evidence="4">
    <location>
        <position position="279"/>
    </location>
</feature>
<evidence type="ECO:0000256" key="4">
    <source>
        <dbReference type="HAMAP-Rule" id="MF_01174"/>
    </source>
</evidence>
<comment type="caution">
    <text evidence="7">The sequence shown here is derived from an EMBL/GenBank/DDBJ whole genome shotgun (WGS) entry which is preliminary data.</text>
</comment>
<evidence type="ECO:0000256" key="5">
    <source>
        <dbReference type="PROSITE-ProRule" id="PRU10007"/>
    </source>
</evidence>
<dbReference type="PROSITE" id="PS00070">
    <property type="entry name" value="ALDEHYDE_DEHYDR_CYS"/>
    <property type="match status" value="1"/>
</dbReference>
<dbReference type="Gene3D" id="3.40.309.10">
    <property type="entry name" value="Aldehyde Dehydrogenase, Chain A, domain 2"/>
    <property type="match status" value="1"/>
</dbReference>
<feature type="active site" evidence="4 5">
    <location>
        <position position="245"/>
    </location>
</feature>
<evidence type="ECO:0000313" key="8">
    <source>
        <dbReference type="Proteomes" id="UP000472676"/>
    </source>
</evidence>
<dbReference type="InterPro" id="IPR016162">
    <property type="entry name" value="Ald_DH_N"/>
</dbReference>
<dbReference type="PANTHER" id="PTHR43353:SF3">
    <property type="entry name" value="ALDEHYDE DEHYDROGENASE-RELATED"/>
    <property type="match status" value="1"/>
</dbReference>
<evidence type="ECO:0000256" key="3">
    <source>
        <dbReference type="ARBA" id="ARBA00023027"/>
    </source>
</evidence>
<dbReference type="InterPro" id="IPR016161">
    <property type="entry name" value="Ald_DH/histidinol_DH"/>
</dbReference>
<dbReference type="UniPathway" id="UPA00185">
    <property type="reaction ID" value="UER00282"/>
</dbReference>
<dbReference type="EMBL" id="JAAMOW010000005">
    <property type="protein sequence ID" value="NGY05479.1"/>
    <property type="molecule type" value="Genomic_DNA"/>
</dbReference>
<comment type="pathway">
    <text evidence="4">Amino-acid degradation; L-arginine degradation via AST pathway; L-glutamate and succinate from L-arginine: step 4/5.</text>
</comment>
<dbReference type="PROSITE" id="PS00687">
    <property type="entry name" value="ALDEHYDE_DEHYDR_GLU"/>
    <property type="match status" value="1"/>
</dbReference>
<sequence>MMQTTGLLLVNGRWRDGGGSTFDSIDPASGDSLWQGKAANREDVHEAFTAARAAFDDWSDRAHGEREALLRAYARTLEQRKEALAALIAREVGKPLWEARTEVAAMIGKIELSIRAYGLRTGSTEAAGGHVLRHKPHGVVAVFGPYNFPGHLPNGHIVPALLAGNCVLFKPSEQTPAVGEAMVACWQAAGLPAAVLQLLQGERATGEALAAHQELDGLFFTGSSRTGAILHRQFAGMSEKILALELGGNNPLIVRPVENLDAAIHDVVQSAFLTSGQRCTCARRLIVPDDAFGRRFVARLSEVVEHLRIGAWNDEPQPFMGPVISAAVARQLLDTQAGLIGLGAKVVLPMRTLERGAAFVTPGLLDASDCEMPDEEHFGPLLKIIRVASLADAITVANRTRYGLSAGFIGDDEAEYRQYWRRSRAGIVNWNRPTTGASGAFPFGGIGASGNHRASAFYAADYCAYPVASGESAHPQLPEKLAPGLNL</sequence>